<evidence type="ECO:0000313" key="2">
    <source>
        <dbReference type="Proteomes" id="UP000272238"/>
    </source>
</evidence>
<dbReference type="AlphaFoldDB" id="A0A494Z050"/>
<dbReference type="RefSeq" id="WP_121214951.1">
    <property type="nucleotide sequence ID" value="NZ_RBZN01000028.1"/>
</dbReference>
<accession>A0A494Z050</accession>
<gene>
    <name evidence="1" type="ORF">D8M03_11635</name>
</gene>
<name>A0A494Z050_9BACL</name>
<evidence type="ECO:0000313" key="1">
    <source>
        <dbReference type="EMBL" id="RKQ15654.1"/>
    </source>
</evidence>
<comment type="caution">
    <text evidence="1">The sequence shown here is derived from an EMBL/GenBank/DDBJ whole genome shotgun (WGS) entry which is preliminary data.</text>
</comment>
<dbReference type="EMBL" id="RBZN01000028">
    <property type="protein sequence ID" value="RKQ15654.1"/>
    <property type="molecule type" value="Genomic_DNA"/>
</dbReference>
<dbReference type="OrthoDB" id="2452890at2"/>
<organism evidence="1 2">
    <name type="scientific">Ureibacillus endophyticus</name>
    <dbReference type="NCBI Taxonomy" id="1978490"/>
    <lineage>
        <taxon>Bacteria</taxon>
        <taxon>Bacillati</taxon>
        <taxon>Bacillota</taxon>
        <taxon>Bacilli</taxon>
        <taxon>Bacillales</taxon>
        <taxon>Caryophanaceae</taxon>
        <taxon>Ureibacillus</taxon>
    </lineage>
</organism>
<protein>
    <submittedName>
        <fullName evidence="1">DUF3006 domain-containing protein</fullName>
    </submittedName>
</protein>
<dbReference type="Proteomes" id="UP000272238">
    <property type="component" value="Unassembled WGS sequence"/>
</dbReference>
<sequence length="49" mass="5802">MESNLYTLDRFELDYAIFLKRPEETDQLLIHRSEILTPIKEGDIVQIHG</sequence>
<reference evidence="1 2" key="1">
    <citation type="journal article" date="2016" name="Antonie Van Leeuwenhoek">
        <title>Lysinibacillus endophyticus sp. nov., an indole-3-acetic acid producing endophytic bacterium isolated from corn root (Zea mays cv. Xinken-5).</title>
        <authorList>
            <person name="Yu J."/>
            <person name="Guan X."/>
            <person name="Liu C."/>
            <person name="Xiang W."/>
            <person name="Yu Z."/>
            <person name="Liu X."/>
            <person name="Wang G."/>
        </authorList>
    </citation>
    <scope>NUCLEOTIDE SEQUENCE [LARGE SCALE GENOMIC DNA]</scope>
    <source>
        <strain evidence="1 2">DSM 100506</strain>
    </source>
</reference>
<proteinExistence type="predicted"/>
<keyword evidence="2" id="KW-1185">Reference proteome</keyword>